<dbReference type="SUPFAM" id="SSF140931">
    <property type="entry name" value="Fic-like"/>
    <property type="match status" value="1"/>
</dbReference>
<reference evidence="2" key="1">
    <citation type="submission" date="2023-12" db="EMBL/GenBank/DDBJ databases">
        <title>Fervidustalea candida gen. nov., sp. nov., a novel member of the family Paenibacillaceae isolated from a geothermal area.</title>
        <authorList>
            <person name="Li W.-J."/>
            <person name="Jiao J.-Y."/>
            <person name="Chen Y."/>
        </authorList>
    </citation>
    <scope>NUCLEOTIDE SEQUENCE</scope>
    <source>
        <strain evidence="2">SYSU GA230002</strain>
    </source>
</reference>
<comment type="caution">
    <text evidence="2">The sequence shown here is derived from an EMBL/GenBank/DDBJ whole genome shotgun (WGS) entry which is preliminary data.</text>
</comment>
<dbReference type="Pfam" id="PF02661">
    <property type="entry name" value="Fic"/>
    <property type="match status" value="1"/>
</dbReference>
<dbReference type="PANTHER" id="PTHR13504:SF38">
    <property type="entry name" value="FIDO DOMAIN-CONTAINING PROTEIN"/>
    <property type="match status" value="1"/>
</dbReference>
<dbReference type="Gene3D" id="1.10.3290.10">
    <property type="entry name" value="Fido-like domain"/>
    <property type="match status" value="1"/>
</dbReference>
<organism evidence="2 3">
    <name type="scientific">Ferviditalea candida</name>
    <dbReference type="NCBI Taxonomy" id="3108399"/>
    <lineage>
        <taxon>Bacteria</taxon>
        <taxon>Bacillati</taxon>
        <taxon>Bacillota</taxon>
        <taxon>Bacilli</taxon>
        <taxon>Bacillales</taxon>
        <taxon>Paenibacillaceae</taxon>
        <taxon>Ferviditalea</taxon>
    </lineage>
</organism>
<dbReference type="RefSeq" id="WP_371755159.1">
    <property type="nucleotide sequence ID" value="NZ_JAYJLD010000026.1"/>
</dbReference>
<dbReference type="InterPro" id="IPR040198">
    <property type="entry name" value="Fido_containing"/>
</dbReference>
<dbReference type="PROSITE" id="PS51459">
    <property type="entry name" value="FIDO"/>
    <property type="match status" value="1"/>
</dbReference>
<accession>A0ABU5ZPA5</accession>
<feature type="domain" description="Fido" evidence="1">
    <location>
        <begin position="81"/>
        <end position="213"/>
    </location>
</feature>
<gene>
    <name evidence="2" type="ORF">VF724_15365</name>
</gene>
<dbReference type="EMBL" id="JAYJLD010000026">
    <property type="protein sequence ID" value="MEB3103035.1"/>
    <property type="molecule type" value="Genomic_DNA"/>
</dbReference>
<evidence type="ECO:0000259" key="1">
    <source>
        <dbReference type="PROSITE" id="PS51459"/>
    </source>
</evidence>
<sequence length="238" mass="26998">MDTFPDKFFLTRQHSLFLAKKKWDENIYCGMKMENRNITFPQTQTILNGVNVPGVTLDDIQAVLNMRDAWRYLVSAIDEPTTLAYICKLNEYVARNEALEWGVLRTGSVGISGTDYVPPLPISSEIEQELAVLLSADTTNTEKAITAFLWGARRQMFWDGNKRTSLLLANKLLLEKGNGMLTITEKNMGQFNELLTAYYNTNDMRTIKVFLYEHAISGIEFKEPDGTGQGSVKSSQYR</sequence>
<evidence type="ECO:0000313" key="3">
    <source>
        <dbReference type="Proteomes" id="UP001310386"/>
    </source>
</evidence>
<protein>
    <submittedName>
        <fullName evidence="2">Fic family protein</fullName>
    </submittedName>
</protein>
<keyword evidence="3" id="KW-1185">Reference proteome</keyword>
<dbReference type="PANTHER" id="PTHR13504">
    <property type="entry name" value="FIDO DOMAIN-CONTAINING PROTEIN DDB_G0283145"/>
    <property type="match status" value="1"/>
</dbReference>
<name>A0ABU5ZPA5_9BACL</name>
<evidence type="ECO:0000313" key="2">
    <source>
        <dbReference type="EMBL" id="MEB3103035.1"/>
    </source>
</evidence>
<proteinExistence type="predicted"/>
<dbReference type="InterPro" id="IPR036597">
    <property type="entry name" value="Fido-like_dom_sf"/>
</dbReference>
<dbReference type="InterPro" id="IPR003812">
    <property type="entry name" value="Fido"/>
</dbReference>
<dbReference type="Proteomes" id="UP001310386">
    <property type="component" value="Unassembled WGS sequence"/>
</dbReference>